<evidence type="ECO:0000256" key="3">
    <source>
        <dbReference type="ARBA" id="ARBA00022692"/>
    </source>
</evidence>
<dbReference type="EMBL" id="GEVI01010679">
    <property type="protein sequence ID" value="JAU21641.1"/>
    <property type="molecule type" value="Transcribed_RNA"/>
</dbReference>
<evidence type="ECO:0000256" key="9">
    <source>
        <dbReference type="SAM" id="Phobius"/>
    </source>
</evidence>
<comment type="similarity">
    <text evidence="2">Belongs to the MLO family.</text>
</comment>
<dbReference type="Pfam" id="PF03094">
    <property type="entry name" value="Mlo"/>
    <property type="match status" value="1"/>
</dbReference>
<evidence type="ECO:0000256" key="6">
    <source>
        <dbReference type="ARBA" id="ARBA00022989"/>
    </source>
</evidence>
<keyword evidence="6 9" id="KW-1133">Transmembrane helix</keyword>
<protein>
    <submittedName>
        <fullName evidence="10">MLO-like protein 8</fullName>
    </submittedName>
</protein>
<name>A0A1J3DNX2_NOCCA</name>
<dbReference type="GO" id="GO:0005516">
    <property type="term" value="F:calmodulin binding"/>
    <property type="evidence" value="ECO:0007669"/>
    <property type="project" value="UniProtKB-KW"/>
</dbReference>
<dbReference type="PANTHER" id="PTHR31942">
    <property type="entry name" value="MLO-LIKE PROTEIN 1"/>
    <property type="match status" value="1"/>
</dbReference>
<dbReference type="GO" id="GO:0006952">
    <property type="term" value="P:defense response"/>
    <property type="evidence" value="ECO:0007669"/>
    <property type="project" value="UniProtKB-KW"/>
</dbReference>
<feature type="transmembrane region" description="Helical" evidence="9">
    <location>
        <begin position="60"/>
        <end position="84"/>
    </location>
</feature>
<evidence type="ECO:0000313" key="10">
    <source>
        <dbReference type="EMBL" id="JAU21641.1"/>
    </source>
</evidence>
<dbReference type="PANTHER" id="PTHR31942:SF49">
    <property type="entry name" value="MLO-LIKE PROTEIN 8"/>
    <property type="match status" value="1"/>
</dbReference>
<accession>A0A1J3DNX2</accession>
<keyword evidence="8" id="KW-0568">Pathogenesis-related protein</keyword>
<reference evidence="10" key="1">
    <citation type="submission" date="2016-07" db="EMBL/GenBank/DDBJ databases">
        <title>De novo transcriptome assembly of four accessions of the metal hyperaccumulator plant Noccaea caerulescens.</title>
        <authorList>
            <person name="Blande D."/>
            <person name="Halimaa P."/>
            <person name="Tervahauta A.I."/>
            <person name="Aarts M.G."/>
            <person name="Karenlampi S.O."/>
        </authorList>
    </citation>
    <scope>NUCLEOTIDE SEQUENCE</scope>
</reference>
<keyword evidence="5" id="KW-0112">Calmodulin-binding</keyword>
<dbReference type="AlphaFoldDB" id="A0A1J3DNX2"/>
<comment type="subcellular location">
    <subcellularLocation>
        <location evidence="1">Membrane</location>
        <topology evidence="1">Multi-pass membrane protein</topology>
    </subcellularLocation>
</comment>
<proteinExistence type="inferred from homology"/>
<sequence length="128" mass="14441">MLPCPAPQTLKKKEDDKGENHSKLLWFEHRFLSGGETSSTQCKEGYEELISAEALHQLHILIFFLAIFHVLYVQNLSAFVLFLLHMLVPEKTSSAAGISDHSPILQERLELEMILNSLIGRPVLVSSK</sequence>
<organism evidence="10">
    <name type="scientific">Noccaea caerulescens</name>
    <name type="common">Alpine penny-cress</name>
    <name type="synonym">Thlaspi caerulescens</name>
    <dbReference type="NCBI Taxonomy" id="107243"/>
    <lineage>
        <taxon>Eukaryota</taxon>
        <taxon>Viridiplantae</taxon>
        <taxon>Streptophyta</taxon>
        <taxon>Embryophyta</taxon>
        <taxon>Tracheophyta</taxon>
        <taxon>Spermatophyta</taxon>
        <taxon>Magnoliopsida</taxon>
        <taxon>eudicotyledons</taxon>
        <taxon>Gunneridae</taxon>
        <taxon>Pentapetalae</taxon>
        <taxon>rosids</taxon>
        <taxon>malvids</taxon>
        <taxon>Brassicales</taxon>
        <taxon>Brassicaceae</taxon>
        <taxon>Coluteocarpeae</taxon>
        <taxon>Noccaea</taxon>
    </lineage>
</organism>
<dbReference type="InterPro" id="IPR004326">
    <property type="entry name" value="Mlo"/>
</dbReference>
<dbReference type="GO" id="GO:0016020">
    <property type="term" value="C:membrane"/>
    <property type="evidence" value="ECO:0007669"/>
    <property type="project" value="UniProtKB-SubCell"/>
</dbReference>
<keyword evidence="7 9" id="KW-0472">Membrane</keyword>
<keyword evidence="4" id="KW-0611">Plant defense</keyword>
<gene>
    <name evidence="10" type="ORF">GA_TR6227_c0_g1_i1_g.20373</name>
</gene>
<evidence type="ECO:0000256" key="1">
    <source>
        <dbReference type="ARBA" id="ARBA00004141"/>
    </source>
</evidence>
<evidence type="ECO:0000256" key="8">
    <source>
        <dbReference type="ARBA" id="ARBA00023265"/>
    </source>
</evidence>
<evidence type="ECO:0000256" key="2">
    <source>
        <dbReference type="ARBA" id="ARBA00006574"/>
    </source>
</evidence>
<keyword evidence="3 9" id="KW-0812">Transmembrane</keyword>
<evidence type="ECO:0000256" key="5">
    <source>
        <dbReference type="ARBA" id="ARBA00022860"/>
    </source>
</evidence>
<evidence type="ECO:0000256" key="4">
    <source>
        <dbReference type="ARBA" id="ARBA00022821"/>
    </source>
</evidence>
<evidence type="ECO:0000256" key="7">
    <source>
        <dbReference type="ARBA" id="ARBA00023136"/>
    </source>
</evidence>